<gene>
    <name evidence="2" type="ORF">BED47_08070</name>
</gene>
<feature type="transmembrane region" description="Helical" evidence="1">
    <location>
        <begin position="33"/>
        <end position="53"/>
    </location>
</feature>
<keyword evidence="1" id="KW-0812">Transmembrane</keyword>
<dbReference type="Proteomes" id="UP000094580">
    <property type="component" value="Unassembled WGS sequence"/>
</dbReference>
<dbReference type="RefSeq" id="WP_069034379.1">
    <property type="nucleotide sequence ID" value="NZ_MDKC01000032.1"/>
</dbReference>
<comment type="caution">
    <text evidence="2">The sequence shown here is derived from an EMBL/GenBank/DDBJ whole genome shotgun (WGS) entry which is preliminary data.</text>
</comment>
<reference evidence="2 3" key="1">
    <citation type="submission" date="2016-07" db="EMBL/GenBank/DDBJ databases">
        <authorList>
            <person name="Townsley L."/>
            <person name="Shank E.A."/>
        </authorList>
    </citation>
    <scope>NUCLEOTIDE SEQUENCE [LARGE SCALE GENOMIC DNA]</scope>
    <source>
        <strain evidence="2 3">CH01</strain>
    </source>
</reference>
<protein>
    <submittedName>
        <fullName evidence="2">Uncharacterized protein</fullName>
    </submittedName>
</protein>
<organism evidence="2 3">
    <name type="scientific">Gottfriedia luciferensis</name>
    <dbReference type="NCBI Taxonomy" id="178774"/>
    <lineage>
        <taxon>Bacteria</taxon>
        <taxon>Bacillati</taxon>
        <taxon>Bacillota</taxon>
        <taxon>Bacilli</taxon>
        <taxon>Bacillales</taxon>
        <taxon>Bacillaceae</taxon>
        <taxon>Gottfriedia</taxon>
    </lineage>
</organism>
<keyword evidence="3" id="KW-1185">Reference proteome</keyword>
<name>A0ABX2ZQK2_9BACI</name>
<evidence type="ECO:0000256" key="1">
    <source>
        <dbReference type="SAM" id="Phobius"/>
    </source>
</evidence>
<dbReference type="EMBL" id="MDKC01000032">
    <property type="protein sequence ID" value="ODG90985.1"/>
    <property type="molecule type" value="Genomic_DNA"/>
</dbReference>
<accession>A0ABX2ZQK2</accession>
<keyword evidence="1" id="KW-1133">Transmembrane helix</keyword>
<evidence type="ECO:0000313" key="3">
    <source>
        <dbReference type="Proteomes" id="UP000094580"/>
    </source>
</evidence>
<sequence>MKINNYMLQLSFLIIIIFGGTFVIHLIKTGEFLLDQIIGFSVGILILFFTLIWRKSSKLS</sequence>
<evidence type="ECO:0000313" key="2">
    <source>
        <dbReference type="EMBL" id="ODG90985.1"/>
    </source>
</evidence>
<keyword evidence="1" id="KW-0472">Membrane</keyword>
<feature type="transmembrane region" description="Helical" evidence="1">
    <location>
        <begin position="7"/>
        <end position="27"/>
    </location>
</feature>
<proteinExistence type="predicted"/>